<dbReference type="Proteomes" id="UP000280696">
    <property type="component" value="Unassembled WGS sequence"/>
</dbReference>
<dbReference type="InterPro" id="IPR051797">
    <property type="entry name" value="TrmB-like"/>
</dbReference>
<evidence type="ECO:0000259" key="1">
    <source>
        <dbReference type="Pfam" id="PF01978"/>
    </source>
</evidence>
<comment type="caution">
    <text evidence="3">The sequence shown here is derived from an EMBL/GenBank/DDBJ whole genome shotgun (WGS) entry which is preliminary data.</text>
</comment>
<accession>A0A3A9AZC4</accession>
<feature type="domain" description="Transcription regulator TrmB N-terminal" evidence="1">
    <location>
        <begin position="12"/>
        <end position="77"/>
    </location>
</feature>
<dbReference type="EMBL" id="RAYQ01000004">
    <property type="protein sequence ID" value="RKI92893.1"/>
    <property type="molecule type" value="Genomic_DNA"/>
</dbReference>
<keyword evidence="4" id="KW-1185">Reference proteome</keyword>
<dbReference type="InterPro" id="IPR036388">
    <property type="entry name" value="WH-like_DNA-bd_sf"/>
</dbReference>
<name>A0A3A9AZC4_9FIRM</name>
<dbReference type="AlphaFoldDB" id="A0A3A9AZC4"/>
<sequence>MEENIVLEKLGAFGLTRQEANIYLCLYQQGELNGYEVAKLTGISRSNVYSGLSVLTDKGAAYLIEGSSNKYMAVPIEEFCESKIRSLGTDKEYLIKNIPSARKREAGYITITGAQNIWNKIIHMIYEARMRIYFSASYEIIEKLQAEFCQVLETNIKLVIITDSGVGKAEAASDLLTDRTEHRSASLKENAVSELKKQMRGDSIIYVGSAKGNNVRLIIDSEYALTGEITGSRDDTCLYTGQRNFISIFKETLRNEIKLIQLQK</sequence>
<dbReference type="InterPro" id="IPR021586">
    <property type="entry name" value="Tscrpt_reg_TrmB_C"/>
</dbReference>
<evidence type="ECO:0000313" key="4">
    <source>
        <dbReference type="Proteomes" id="UP000280696"/>
    </source>
</evidence>
<dbReference type="Pfam" id="PF11495">
    <property type="entry name" value="Regulator_TrmB"/>
    <property type="match status" value="1"/>
</dbReference>
<dbReference type="RefSeq" id="WP_120467827.1">
    <property type="nucleotide sequence ID" value="NZ_CATAJS010000005.1"/>
</dbReference>
<feature type="domain" description="Transcription regulator TrmB C-terminal" evidence="2">
    <location>
        <begin position="110"/>
        <end position="188"/>
    </location>
</feature>
<dbReference type="InterPro" id="IPR002831">
    <property type="entry name" value="Tscrpt_reg_TrmB_N"/>
</dbReference>
<dbReference type="Pfam" id="PF01978">
    <property type="entry name" value="TrmB"/>
    <property type="match status" value="1"/>
</dbReference>
<dbReference type="OrthoDB" id="1493540at2"/>
<dbReference type="PANTHER" id="PTHR34293">
    <property type="entry name" value="HTH-TYPE TRANSCRIPTIONAL REGULATOR TRMBL2"/>
    <property type="match status" value="1"/>
</dbReference>
<dbReference type="PANTHER" id="PTHR34293:SF1">
    <property type="entry name" value="HTH-TYPE TRANSCRIPTIONAL REGULATOR TRMBL2"/>
    <property type="match status" value="1"/>
</dbReference>
<dbReference type="InterPro" id="IPR036390">
    <property type="entry name" value="WH_DNA-bd_sf"/>
</dbReference>
<proteinExistence type="predicted"/>
<gene>
    <name evidence="3" type="ORF">D7V94_06205</name>
</gene>
<dbReference type="Gene3D" id="1.10.10.10">
    <property type="entry name" value="Winged helix-like DNA-binding domain superfamily/Winged helix DNA-binding domain"/>
    <property type="match status" value="1"/>
</dbReference>
<dbReference type="CDD" id="cd09124">
    <property type="entry name" value="PLDc_like_TrmB_middle"/>
    <property type="match status" value="1"/>
</dbReference>
<evidence type="ECO:0000259" key="2">
    <source>
        <dbReference type="Pfam" id="PF11495"/>
    </source>
</evidence>
<evidence type="ECO:0000313" key="3">
    <source>
        <dbReference type="EMBL" id="RKI92893.1"/>
    </source>
</evidence>
<reference evidence="3 4" key="1">
    <citation type="submission" date="2018-09" db="EMBL/GenBank/DDBJ databases">
        <title>Murine metabolic-syndrome-specific gut microbial biobank.</title>
        <authorList>
            <person name="Liu C."/>
        </authorList>
    </citation>
    <scope>NUCLEOTIDE SEQUENCE [LARGE SCALE GENOMIC DNA]</scope>
    <source>
        <strain evidence="3 4">0.1xD8-82</strain>
    </source>
</reference>
<organism evidence="3 4">
    <name type="scientific">Parablautia intestinalis</name>
    <dbReference type="NCBI Taxonomy" id="2320100"/>
    <lineage>
        <taxon>Bacteria</taxon>
        <taxon>Bacillati</taxon>
        <taxon>Bacillota</taxon>
        <taxon>Clostridia</taxon>
        <taxon>Lachnospirales</taxon>
        <taxon>Lachnospiraceae</taxon>
        <taxon>Parablautia</taxon>
    </lineage>
</organism>
<dbReference type="SUPFAM" id="SSF46785">
    <property type="entry name" value="Winged helix' DNA-binding domain"/>
    <property type="match status" value="1"/>
</dbReference>
<protein>
    <submittedName>
        <fullName evidence="3">TrmB family transcriptional regulator</fullName>
    </submittedName>
</protein>